<evidence type="ECO:0000256" key="1">
    <source>
        <dbReference type="SAM" id="SignalP"/>
    </source>
</evidence>
<feature type="signal peptide" evidence="1">
    <location>
        <begin position="1"/>
        <end position="30"/>
    </location>
</feature>
<protein>
    <submittedName>
        <fullName evidence="2">DUF1302 family protein</fullName>
    </submittedName>
</protein>
<feature type="chain" id="PRO_5031440028" evidence="1">
    <location>
        <begin position="31"/>
        <end position="556"/>
    </location>
</feature>
<sequence>MNTKIKFGHIGLARSALALAVIAATGSVSAKQIDIGNPDIRLRWDNTVRYNLGIRTDDQDSAIMNNPNFDESNGKFDKGDIVTNRIDLLTEVDLAYKWHYGARVSAAGWYDDAYNDRSVESNVPGYSTSYNNDRYSSEVERYVYGPSGEILDAFVWANFDLGNTPVNVKVGQHTQYWGEGLLFGAHAISYSQAPLDAVKAVTSPGIETKEVFLPIGQISAKAQVTNNLSISGQYFYEWDHTRFPFGGTYFGAADPFFEGPDRLPAAPGFNLQRADSKFGRDDANWGVMARYDIQSLGATVGIYHRQFDDYQAWLSPQIDLAAGQYRLVYPRNVKLTGVSYAGNIGSASIGAELSYRQDGALNATGISSVNNEGPRGDTYHAVVNAVYGVPRNWLANNSVLVAELAFSHLDKVTKNDQFYKGEGNAGCTDLRTPGIPGSGSKEDGCSTRNYAAVAVNYTPQYLAILPSWDLSIPLTVNYGLHGNAATAGGGSEGALAWSVGALMTYRQRHDFTLRYADTAAQEKNTLNANGAEMVNGNGAVGGTDRGWVSLTYKTSF</sequence>
<dbReference type="AlphaFoldDB" id="A0A7V7GVL9"/>
<proteinExistence type="predicted"/>
<comment type="caution">
    <text evidence="2">The sequence shown here is derived from an EMBL/GenBank/DDBJ whole genome shotgun (WGS) entry which is preliminary data.</text>
</comment>
<dbReference type="InterPro" id="IPR010727">
    <property type="entry name" value="DUF1302"/>
</dbReference>
<accession>A0A7V7GVL9</accession>
<dbReference type="RefSeq" id="WP_149331113.1">
    <property type="nucleotide sequence ID" value="NZ_QOVF01000001.1"/>
</dbReference>
<dbReference type="EMBL" id="QOVF01000001">
    <property type="protein sequence ID" value="KAA0696127.1"/>
    <property type="molecule type" value="Genomic_DNA"/>
</dbReference>
<dbReference type="Proteomes" id="UP000463138">
    <property type="component" value="Unassembled WGS sequence"/>
</dbReference>
<evidence type="ECO:0000313" key="3">
    <source>
        <dbReference type="Proteomes" id="UP000463138"/>
    </source>
</evidence>
<keyword evidence="1" id="KW-0732">Signal</keyword>
<evidence type="ECO:0000313" key="2">
    <source>
        <dbReference type="EMBL" id="KAA0696127.1"/>
    </source>
</evidence>
<dbReference type="OrthoDB" id="7052179at2"/>
<organism evidence="2 3">
    <name type="scientific">Halopseudomonas laoshanensis</name>
    <dbReference type="NCBI Taxonomy" id="2268758"/>
    <lineage>
        <taxon>Bacteria</taxon>
        <taxon>Pseudomonadati</taxon>
        <taxon>Pseudomonadota</taxon>
        <taxon>Gammaproteobacteria</taxon>
        <taxon>Pseudomonadales</taxon>
        <taxon>Pseudomonadaceae</taxon>
        <taxon>Halopseudomonas</taxon>
    </lineage>
</organism>
<gene>
    <name evidence="2" type="ORF">DT594_01845</name>
</gene>
<keyword evidence="3" id="KW-1185">Reference proteome</keyword>
<name>A0A7V7GVL9_9GAMM</name>
<reference evidence="2 3" key="1">
    <citation type="submission" date="2018-07" db="EMBL/GenBank/DDBJ databases">
        <title>Pseudomonas laoshanensis sp. nov., isolated from soil.</title>
        <authorList>
            <person name="Sun J."/>
            <person name="Yu L."/>
            <person name="Wang M."/>
            <person name="Zhang C."/>
        </authorList>
    </citation>
    <scope>NUCLEOTIDE SEQUENCE [LARGE SCALE GENOMIC DNA]</scope>
    <source>
        <strain evidence="2 3">Y22</strain>
    </source>
</reference>
<dbReference type="Pfam" id="PF06980">
    <property type="entry name" value="DUF1302"/>
    <property type="match status" value="1"/>
</dbReference>